<dbReference type="Pfam" id="PF13489">
    <property type="entry name" value="Methyltransf_23"/>
    <property type="match status" value="1"/>
</dbReference>
<gene>
    <name evidence="1" type="ORF">SAE02_25320</name>
</gene>
<reference evidence="1 2" key="1">
    <citation type="submission" date="2019-07" db="EMBL/GenBank/DDBJ databases">
        <title>Whole genome shotgun sequence of Skermanella aerolata NBRC 106429.</title>
        <authorList>
            <person name="Hosoyama A."/>
            <person name="Uohara A."/>
            <person name="Ohji S."/>
            <person name="Ichikawa N."/>
        </authorList>
    </citation>
    <scope>NUCLEOTIDE SEQUENCE [LARGE SCALE GENOMIC DNA]</scope>
    <source>
        <strain evidence="1 2">NBRC 106429</strain>
    </source>
</reference>
<evidence type="ECO:0008006" key="3">
    <source>
        <dbReference type="Google" id="ProtNLM"/>
    </source>
</evidence>
<protein>
    <recommendedName>
        <fullName evidence="3">Methyltransferase type 11 domain-containing protein</fullName>
    </recommendedName>
</protein>
<comment type="caution">
    <text evidence="1">The sequence shown here is derived from an EMBL/GenBank/DDBJ whole genome shotgun (WGS) entry which is preliminary data.</text>
</comment>
<accession>A0A512DPH8</accession>
<dbReference type="EMBL" id="BJYZ01000010">
    <property type="protein sequence ID" value="GEO38384.1"/>
    <property type="molecule type" value="Genomic_DNA"/>
</dbReference>
<dbReference type="RefSeq" id="WP_084720623.1">
    <property type="nucleotide sequence ID" value="NZ_BJYZ01000010.1"/>
</dbReference>
<sequence length="315" mass="36266">MKHGPNILTDMDVDWSIDFYTKLNRYIVVRGWIHCPDRVLAKLYLRDMMGNVIEASKINMYYPSAQVAPDIGFEIDYLFDEVFIPGFSMKAVFEDGSTFFLTSGEAEQRFLKRNPANHLINKFMSMIEPDEFKTVLDIGSRARSGRNYRGYFPAKKYIGLDIMDGENVDIVGDAHNLSKYVPSGSIDVIYSNKVFEHLFMPWKVALEMNKVMRPGALALIQTHQMLGMHDMPWDFWRFSGDAWSALFNEKTGFRIVDKVLAYEMVPIPFYYLDQWKDVESSAGFAESAVLVERTGGSHLSWDVQLDDVISNFYPE</sequence>
<dbReference type="InterPro" id="IPR029063">
    <property type="entry name" value="SAM-dependent_MTases_sf"/>
</dbReference>
<evidence type="ECO:0000313" key="1">
    <source>
        <dbReference type="EMBL" id="GEO38384.1"/>
    </source>
</evidence>
<dbReference type="AlphaFoldDB" id="A0A512DPH8"/>
<name>A0A512DPH8_9PROT</name>
<dbReference type="SUPFAM" id="SSF53335">
    <property type="entry name" value="S-adenosyl-L-methionine-dependent methyltransferases"/>
    <property type="match status" value="1"/>
</dbReference>
<keyword evidence="2" id="KW-1185">Reference proteome</keyword>
<dbReference type="Gene3D" id="3.40.50.150">
    <property type="entry name" value="Vaccinia Virus protein VP39"/>
    <property type="match status" value="1"/>
</dbReference>
<organism evidence="1 2">
    <name type="scientific">Skermanella aerolata</name>
    <dbReference type="NCBI Taxonomy" id="393310"/>
    <lineage>
        <taxon>Bacteria</taxon>
        <taxon>Pseudomonadati</taxon>
        <taxon>Pseudomonadota</taxon>
        <taxon>Alphaproteobacteria</taxon>
        <taxon>Rhodospirillales</taxon>
        <taxon>Azospirillaceae</taxon>
        <taxon>Skermanella</taxon>
    </lineage>
</organism>
<dbReference type="CDD" id="cd02440">
    <property type="entry name" value="AdoMet_MTases"/>
    <property type="match status" value="1"/>
</dbReference>
<evidence type="ECO:0000313" key="2">
    <source>
        <dbReference type="Proteomes" id="UP000321523"/>
    </source>
</evidence>
<dbReference type="Proteomes" id="UP000321523">
    <property type="component" value="Unassembled WGS sequence"/>
</dbReference>
<proteinExistence type="predicted"/>